<evidence type="ECO:0000256" key="1">
    <source>
        <dbReference type="SAM" id="SignalP"/>
    </source>
</evidence>
<dbReference type="PROSITE" id="PS51208">
    <property type="entry name" value="AUTOTRANSPORTER"/>
    <property type="match status" value="1"/>
</dbReference>
<feature type="chain" id="PRO_5005810283" evidence="1">
    <location>
        <begin position="27"/>
        <end position="346"/>
    </location>
</feature>
<feature type="signal peptide" evidence="1">
    <location>
        <begin position="1"/>
        <end position="26"/>
    </location>
</feature>
<dbReference type="InterPro" id="IPR003991">
    <property type="entry name" value="Pertactin_virulence_factor"/>
</dbReference>
<reference evidence="3 4" key="1">
    <citation type="submission" date="2015-09" db="EMBL/GenBank/DDBJ databases">
        <authorList>
            <person name="Jackson K.R."/>
            <person name="Lunt B.L."/>
            <person name="Fisher J.N.B."/>
            <person name="Gardner A.V."/>
            <person name="Bailey M.E."/>
            <person name="Deus L.M."/>
            <person name="Earl A.S."/>
            <person name="Gibby P.D."/>
            <person name="Hartmann K.A."/>
            <person name="Liu J.E."/>
            <person name="Manci A.M."/>
            <person name="Nielsen D.A."/>
            <person name="Solomon M.B."/>
            <person name="Breakwell D.P."/>
            <person name="Burnett S.H."/>
            <person name="Grose J.H."/>
        </authorList>
    </citation>
    <scope>NUCLEOTIDE SEQUENCE [LARGE SCALE GENOMIC DNA]</scope>
    <source>
        <strain evidence="3 4">2789STDY5608636</strain>
    </source>
</reference>
<dbReference type="SUPFAM" id="SSF103515">
    <property type="entry name" value="Autotransporter"/>
    <property type="match status" value="1"/>
</dbReference>
<name>A0A0M7BVB1_9BORD</name>
<dbReference type="OrthoDB" id="8649870at2"/>
<dbReference type="GO" id="GO:0019867">
    <property type="term" value="C:outer membrane"/>
    <property type="evidence" value="ECO:0007669"/>
    <property type="project" value="InterPro"/>
</dbReference>
<protein>
    <submittedName>
        <fullName evidence="3">P.94</fullName>
    </submittedName>
</protein>
<organism evidence="3 4">
    <name type="scientific">Bordetella pseudohinzii</name>
    <dbReference type="NCBI Taxonomy" id="1331258"/>
    <lineage>
        <taxon>Bacteria</taxon>
        <taxon>Pseudomonadati</taxon>
        <taxon>Pseudomonadota</taxon>
        <taxon>Betaproteobacteria</taxon>
        <taxon>Burkholderiales</taxon>
        <taxon>Alcaligenaceae</taxon>
        <taxon>Bordetella</taxon>
    </lineage>
</organism>
<dbReference type="InterPro" id="IPR036709">
    <property type="entry name" value="Autotransporte_beta_dom_sf"/>
</dbReference>
<dbReference type="PRINTS" id="PR01484">
    <property type="entry name" value="PRTACTNFAMLY"/>
</dbReference>
<dbReference type="NCBIfam" id="TIGR01414">
    <property type="entry name" value="autotrans_barl"/>
    <property type="match status" value="1"/>
</dbReference>
<dbReference type="SMART" id="SM00869">
    <property type="entry name" value="Autotransporter"/>
    <property type="match status" value="1"/>
</dbReference>
<dbReference type="PANTHER" id="PTHR35037">
    <property type="entry name" value="C-TERMINAL REGION OF AIDA-LIKE PROTEIN"/>
    <property type="match status" value="1"/>
</dbReference>
<dbReference type="InterPro" id="IPR006315">
    <property type="entry name" value="OM_autotransptr_brl_dom"/>
</dbReference>
<evidence type="ECO:0000313" key="4">
    <source>
        <dbReference type="Proteomes" id="UP000053096"/>
    </source>
</evidence>
<accession>A0A0M7BVB1</accession>
<sequence length="346" mass="37860">MVQRRLVSYGVCLCAVIALGQAPAWGARPSIRGVHLEVDRAPQAQALPTATVSQIKALVAERTRQAVAMTQTAGILLLDAQMGTLQQRMWELRDGRDGGLWVRLGGTDYHADTSDTPAFKERLKYGSLGGDYGWKLGKGTLFLGGYVGMGKADVHDDGGPLNGEIRNYYAGSYLTYFEPEGWYVDLATRVGRMKLDFKVDIPEINKTYDADDKHAAFTGSLETGYHFALPRAWFVEPQAQLLYEHSSQHSVIGRLGVRAGRDFALSGGGNVRPYVTLSYLAQLSNDNTVDYGGDSFKAALPGNRWRVGGGIALDSGPHRAFADLRYGHGSDISRELTLVLGYAYRF</sequence>
<dbReference type="AlphaFoldDB" id="A0A0M7BVB1"/>
<gene>
    <name evidence="3" type="primary">prn_1</name>
    <name evidence="3" type="ORF">ERS370011_00050</name>
</gene>
<dbReference type="EMBL" id="CYTV01000001">
    <property type="protein sequence ID" value="CUI29871.1"/>
    <property type="molecule type" value="Genomic_DNA"/>
</dbReference>
<dbReference type="RefSeq" id="WP_082149517.1">
    <property type="nucleotide sequence ID" value="NZ_CAJGUP010000039.1"/>
</dbReference>
<dbReference type="Proteomes" id="UP000053096">
    <property type="component" value="Unassembled WGS sequence"/>
</dbReference>
<dbReference type="InterPro" id="IPR005546">
    <property type="entry name" value="Autotransporte_beta"/>
</dbReference>
<evidence type="ECO:0000259" key="2">
    <source>
        <dbReference type="PROSITE" id="PS51208"/>
    </source>
</evidence>
<keyword evidence="1" id="KW-0732">Signal</keyword>
<feature type="domain" description="Autotransporter" evidence="2">
    <location>
        <begin position="93"/>
        <end position="346"/>
    </location>
</feature>
<dbReference type="Gene3D" id="2.40.128.130">
    <property type="entry name" value="Autotransporter beta-domain"/>
    <property type="match status" value="1"/>
</dbReference>
<dbReference type="Pfam" id="PF03797">
    <property type="entry name" value="Autotransporter"/>
    <property type="match status" value="1"/>
</dbReference>
<proteinExistence type="predicted"/>
<dbReference type="InterPro" id="IPR051551">
    <property type="entry name" value="Autotransporter_adhesion"/>
</dbReference>
<dbReference type="PANTHER" id="PTHR35037:SF7">
    <property type="entry name" value="AUTOTRANSPORTER"/>
    <property type="match status" value="1"/>
</dbReference>
<evidence type="ECO:0000313" key="3">
    <source>
        <dbReference type="EMBL" id="CUI29871.1"/>
    </source>
</evidence>